<feature type="transmembrane region" description="Helical" evidence="2">
    <location>
        <begin position="321"/>
        <end position="342"/>
    </location>
</feature>
<feature type="region of interest" description="Disordered" evidence="1">
    <location>
        <begin position="366"/>
        <end position="398"/>
    </location>
</feature>
<name>A0A7R8AFA0_9EURO</name>
<evidence type="ECO:0000313" key="3">
    <source>
        <dbReference type="EMBL" id="BCS17259.1"/>
    </source>
</evidence>
<dbReference type="GeneID" id="64967264"/>
<protein>
    <submittedName>
        <fullName evidence="3">Uncharacterized protein</fullName>
    </submittedName>
</protein>
<feature type="region of interest" description="Disordered" evidence="1">
    <location>
        <begin position="454"/>
        <end position="612"/>
    </location>
</feature>
<proteinExistence type="predicted"/>
<keyword evidence="2" id="KW-1133">Transmembrane helix</keyword>
<evidence type="ECO:0000256" key="2">
    <source>
        <dbReference type="SAM" id="Phobius"/>
    </source>
</evidence>
<organism evidence="3 4">
    <name type="scientific">Aspergillus puulaauensis</name>
    <dbReference type="NCBI Taxonomy" id="1220207"/>
    <lineage>
        <taxon>Eukaryota</taxon>
        <taxon>Fungi</taxon>
        <taxon>Dikarya</taxon>
        <taxon>Ascomycota</taxon>
        <taxon>Pezizomycotina</taxon>
        <taxon>Eurotiomycetes</taxon>
        <taxon>Eurotiomycetidae</taxon>
        <taxon>Eurotiales</taxon>
        <taxon>Aspergillaceae</taxon>
        <taxon>Aspergillus</taxon>
    </lineage>
</organism>
<dbReference type="OrthoDB" id="3021074at2759"/>
<dbReference type="KEGG" id="apuu:APUU_10087S"/>
<feature type="compositionally biased region" description="Polar residues" evidence="1">
    <location>
        <begin position="464"/>
        <end position="480"/>
    </location>
</feature>
<keyword evidence="2" id="KW-0812">Transmembrane</keyword>
<keyword evidence="4" id="KW-1185">Reference proteome</keyword>
<feature type="transmembrane region" description="Helical" evidence="2">
    <location>
        <begin position="131"/>
        <end position="151"/>
    </location>
</feature>
<gene>
    <name evidence="3" type="ORF">APUU_10087S</name>
</gene>
<accession>A0A7R8AFA0</accession>
<sequence length="612" mass="65799">MPPLAVASQILQVPRDVSSPSNSTEIGLEVVCAWPVSGQYGPGTRVLYYVLIAACVFARKEEWLRNACLAGALLFPAIAAVHGIVLAAIHVDGAIDMDVYGAFQLCSIGILTAPLTARMSGTYFKDPRRNIIFLWTGLVLAGLLSITVELFRVETSRCTQDEAGNPISSDVSQFPYEGTKCSLRCSPEEGPFSPIRLGATDEIFVIPAPKKLTFGAATLLAAACCIPAIISMLYFWSLILQETWNNRVNGETESDPRDEPIDGTNGATVGKMLQINGLVRTVLSTVEAPVFAAAVLAILILGEKNFFSKPVDHGTEPIASIGQWAPIVGAGFAIFGSLYLFLTADDREQGPACKCTCHNVEGVKRQSIPATENESDSGRTTTTPEPAHTHPARRETDDIGNRRGINRALIRFATTLSIAAHDRLTDYDFRIGRAQDFPEIPAEPQRNKTLQQIRDQYNPRRDSNGNLTLSRVGSTISMSSWRDGERSSTTSQGISPRSSRASTRSRSPSPFPPSSRRDEDAGPADSHCGLDPLAQPRRRRDTLEVPHQHGSSRRSPSASSVSTAGVAIPGGQGSPAIVISTGDEVPASVFDSSESDQSDSLGGSKYGRRSTS</sequence>
<evidence type="ECO:0000256" key="1">
    <source>
        <dbReference type="SAM" id="MobiDB-lite"/>
    </source>
</evidence>
<feature type="transmembrane region" description="Helical" evidence="2">
    <location>
        <begin position="214"/>
        <end position="236"/>
    </location>
</feature>
<feature type="transmembrane region" description="Helical" evidence="2">
    <location>
        <begin position="67"/>
        <end position="89"/>
    </location>
</feature>
<dbReference type="RefSeq" id="XP_041549453.1">
    <property type="nucleotide sequence ID" value="XM_041705595.1"/>
</dbReference>
<feature type="compositionally biased region" description="Low complexity" evidence="1">
    <location>
        <begin position="553"/>
        <end position="566"/>
    </location>
</feature>
<feature type="compositionally biased region" description="Low complexity" evidence="1">
    <location>
        <begin position="495"/>
        <end position="508"/>
    </location>
</feature>
<dbReference type="EMBL" id="AP024443">
    <property type="protein sequence ID" value="BCS17259.1"/>
    <property type="molecule type" value="Genomic_DNA"/>
</dbReference>
<feature type="transmembrane region" description="Helical" evidence="2">
    <location>
        <begin position="281"/>
        <end position="301"/>
    </location>
</feature>
<reference evidence="3" key="1">
    <citation type="submission" date="2021-01" db="EMBL/GenBank/DDBJ databases">
        <authorList>
            <consortium name="Aspergillus puulaauensis MK2 genome sequencing consortium"/>
            <person name="Kazuki M."/>
            <person name="Futagami T."/>
        </authorList>
    </citation>
    <scope>NUCLEOTIDE SEQUENCE</scope>
    <source>
        <strain evidence="3">MK2</strain>
    </source>
</reference>
<keyword evidence="2" id="KW-0472">Membrane</keyword>
<evidence type="ECO:0000313" key="4">
    <source>
        <dbReference type="Proteomes" id="UP000654913"/>
    </source>
</evidence>
<dbReference type="AlphaFoldDB" id="A0A7R8AFA0"/>
<feature type="transmembrane region" description="Helical" evidence="2">
    <location>
        <begin position="101"/>
        <end position="119"/>
    </location>
</feature>
<dbReference type="Proteomes" id="UP000654913">
    <property type="component" value="Chromosome 1"/>
</dbReference>
<reference evidence="3" key="2">
    <citation type="submission" date="2021-02" db="EMBL/GenBank/DDBJ databases">
        <title>Aspergillus puulaauensis MK2 genome sequence.</title>
        <authorList>
            <person name="Futagami T."/>
            <person name="Mori K."/>
            <person name="Kadooka C."/>
            <person name="Tanaka T."/>
        </authorList>
    </citation>
    <scope>NUCLEOTIDE SEQUENCE</scope>
    <source>
        <strain evidence="3">MK2</strain>
    </source>
</reference>